<dbReference type="EMBL" id="JAYMYQ010000011">
    <property type="protein sequence ID" value="KAK7305679.1"/>
    <property type="molecule type" value="Genomic_DNA"/>
</dbReference>
<organism evidence="1 2">
    <name type="scientific">Canavalia gladiata</name>
    <name type="common">Sword bean</name>
    <name type="synonym">Dolichos gladiatus</name>
    <dbReference type="NCBI Taxonomy" id="3824"/>
    <lineage>
        <taxon>Eukaryota</taxon>
        <taxon>Viridiplantae</taxon>
        <taxon>Streptophyta</taxon>
        <taxon>Embryophyta</taxon>
        <taxon>Tracheophyta</taxon>
        <taxon>Spermatophyta</taxon>
        <taxon>Magnoliopsida</taxon>
        <taxon>eudicotyledons</taxon>
        <taxon>Gunneridae</taxon>
        <taxon>Pentapetalae</taxon>
        <taxon>rosids</taxon>
        <taxon>fabids</taxon>
        <taxon>Fabales</taxon>
        <taxon>Fabaceae</taxon>
        <taxon>Papilionoideae</taxon>
        <taxon>50 kb inversion clade</taxon>
        <taxon>NPAAA clade</taxon>
        <taxon>indigoferoid/millettioid clade</taxon>
        <taxon>Phaseoleae</taxon>
        <taxon>Canavalia</taxon>
    </lineage>
</organism>
<reference evidence="1 2" key="1">
    <citation type="submission" date="2024-01" db="EMBL/GenBank/DDBJ databases">
        <title>The genomes of 5 underutilized Papilionoideae crops provide insights into root nodulation and disease resistanc.</title>
        <authorList>
            <person name="Jiang F."/>
        </authorList>
    </citation>
    <scope>NUCLEOTIDE SEQUENCE [LARGE SCALE GENOMIC DNA]</scope>
    <source>
        <strain evidence="1">LVBAO_FW01</strain>
        <tissue evidence="1">Leaves</tissue>
    </source>
</reference>
<keyword evidence="2" id="KW-1185">Reference proteome</keyword>
<gene>
    <name evidence="1" type="ORF">VNO77_43588</name>
</gene>
<evidence type="ECO:0000313" key="2">
    <source>
        <dbReference type="Proteomes" id="UP001367508"/>
    </source>
</evidence>
<proteinExistence type="predicted"/>
<dbReference type="Proteomes" id="UP001367508">
    <property type="component" value="Unassembled WGS sequence"/>
</dbReference>
<name>A0AAN9JY15_CANGL</name>
<sequence>MRQRRIWQRFYIYERSNNIQNTRWKVAERKLVSVTFGTRLGCKPFSYKEKIQRGHHSHSHIHYIISLKRRHWFIILYNTIIYIYII</sequence>
<comment type="caution">
    <text evidence="1">The sequence shown here is derived from an EMBL/GenBank/DDBJ whole genome shotgun (WGS) entry which is preliminary data.</text>
</comment>
<evidence type="ECO:0000313" key="1">
    <source>
        <dbReference type="EMBL" id="KAK7305679.1"/>
    </source>
</evidence>
<protein>
    <submittedName>
        <fullName evidence="1">Uncharacterized protein</fullName>
    </submittedName>
</protein>
<accession>A0AAN9JY15</accession>
<dbReference type="AlphaFoldDB" id="A0AAN9JY15"/>